<evidence type="ECO:0000313" key="1">
    <source>
        <dbReference type="EMBL" id="KAJ7547232.1"/>
    </source>
</evidence>
<comment type="caution">
    <text evidence="1">The sequence shown here is derived from an EMBL/GenBank/DDBJ whole genome shotgun (WGS) entry which is preliminary data.</text>
</comment>
<protein>
    <submittedName>
        <fullName evidence="1">Uncharacterized protein</fullName>
    </submittedName>
</protein>
<accession>A0ACC2CZZ6</accession>
<reference evidence="2" key="1">
    <citation type="journal article" date="2024" name="Proc. Natl. Acad. Sci. U.S.A.">
        <title>Extraordinary preservation of gene collinearity over three hundred million years revealed in homosporous lycophytes.</title>
        <authorList>
            <person name="Li C."/>
            <person name="Wickell D."/>
            <person name="Kuo L.Y."/>
            <person name="Chen X."/>
            <person name="Nie B."/>
            <person name="Liao X."/>
            <person name="Peng D."/>
            <person name="Ji J."/>
            <person name="Jenkins J."/>
            <person name="Williams M."/>
            <person name="Shu S."/>
            <person name="Plott C."/>
            <person name="Barry K."/>
            <person name="Rajasekar S."/>
            <person name="Grimwood J."/>
            <person name="Han X."/>
            <person name="Sun S."/>
            <person name="Hou Z."/>
            <person name="He W."/>
            <person name="Dai G."/>
            <person name="Sun C."/>
            <person name="Schmutz J."/>
            <person name="Leebens-Mack J.H."/>
            <person name="Li F.W."/>
            <person name="Wang L."/>
        </authorList>
    </citation>
    <scope>NUCLEOTIDE SEQUENCE [LARGE SCALE GENOMIC DNA]</scope>
    <source>
        <strain evidence="2">cv. PW_Plant_1</strain>
    </source>
</reference>
<gene>
    <name evidence="1" type="ORF">O6H91_08G076000</name>
</gene>
<dbReference type="EMBL" id="CM055099">
    <property type="protein sequence ID" value="KAJ7547232.1"/>
    <property type="molecule type" value="Genomic_DNA"/>
</dbReference>
<evidence type="ECO:0000313" key="2">
    <source>
        <dbReference type="Proteomes" id="UP001162992"/>
    </source>
</evidence>
<proteinExistence type="predicted"/>
<name>A0ACC2CZZ6_DIPCM</name>
<organism evidence="1 2">
    <name type="scientific">Diphasiastrum complanatum</name>
    <name type="common">Issler's clubmoss</name>
    <name type="synonym">Lycopodium complanatum</name>
    <dbReference type="NCBI Taxonomy" id="34168"/>
    <lineage>
        <taxon>Eukaryota</taxon>
        <taxon>Viridiplantae</taxon>
        <taxon>Streptophyta</taxon>
        <taxon>Embryophyta</taxon>
        <taxon>Tracheophyta</taxon>
        <taxon>Lycopodiopsida</taxon>
        <taxon>Lycopodiales</taxon>
        <taxon>Lycopodiaceae</taxon>
        <taxon>Lycopodioideae</taxon>
        <taxon>Diphasiastrum</taxon>
    </lineage>
</organism>
<dbReference type="Proteomes" id="UP001162992">
    <property type="component" value="Chromosome 8"/>
</dbReference>
<sequence>MQEQSYCWQSDGSMDPDHNWQKLKAEQPWPEELRENDDRLVLNVGGQMFETFKQTLCMEADSMLAARVLRHLTHENAQLWIDRDGQRFKHVLNYLRNKTIWLQDVASLRAVQEEADFYCLAGLHALCEEKIQDIEAKEEAAWRRRLHDLQKALKEVLANVDNNCTSSPRNRDFVVARMRRGRENEDSVFRMDADF</sequence>
<keyword evidence="2" id="KW-1185">Reference proteome</keyword>